<dbReference type="PANTHER" id="PTHR42798">
    <property type="entry name" value="LIPOPROTEIN-RELEASING SYSTEM ATP-BINDING PROTEIN LOLD"/>
    <property type="match status" value="1"/>
</dbReference>
<name>A0A829ZCC8_9FIRM</name>
<protein>
    <submittedName>
        <fullName evidence="4">ABC transporter ATP-binding protein YxdL</fullName>
    </submittedName>
</protein>
<organism evidence="4 5">
    <name type="scientific">Thomasclavelia cocleata</name>
    <dbReference type="NCBI Taxonomy" id="69824"/>
    <lineage>
        <taxon>Bacteria</taxon>
        <taxon>Bacillati</taxon>
        <taxon>Bacillota</taxon>
        <taxon>Erysipelotrichia</taxon>
        <taxon>Erysipelotrichales</taxon>
        <taxon>Coprobacillaceae</taxon>
        <taxon>Thomasclavelia</taxon>
    </lineage>
</organism>
<dbReference type="PANTHER" id="PTHR42798:SF2">
    <property type="entry name" value="ABC TRANSPORTER ATP-BINDING PROTEIN MG467-RELATED"/>
    <property type="match status" value="1"/>
</dbReference>
<dbReference type="SMART" id="SM00382">
    <property type="entry name" value="AAA"/>
    <property type="match status" value="1"/>
</dbReference>
<proteinExistence type="predicted"/>
<dbReference type="InterPro" id="IPR003593">
    <property type="entry name" value="AAA+_ATPase"/>
</dbReference>
<evidence type="ECO:0000313" key="5">
    <source>
        <dbReference type="Proteomes" id="UP000490821"/>
    </source>
</evidence>
<evidence type="ECO:0000313" key="4">
    <source>
        <dbReference type="EMBL" id="GFI41647.1"/>
    </source>
</evidence>
<dbReference type="Gene3D" id="3.40.50.300">
    <property type="entry name" value="P-loop containing nucleotide triphosphate hydrolases"/>
    <property type="match status" value="1"/>
</dbReference>
<dbReference type="InterPro" id="IPR003439">
    <property type="entry name" value="ABC_transporter-like_ATP-bd"/>
</dbReference>
<dbReference type="GO" id="GO:0005524">
    <property type="term" value="F:ATP binding"/>
    <property type="evidence" value="ECO:0007669"/>
    <property type="project" value="UniProtKB-KW"/>
</dbReference>
<dbReference type="InterPro" id="IPR027417">
    <property type="entry name" value="P-loop_NTPase"/>
</dbReference>
<dbReference type="NCBIfam" id="TIGR03608">
    <property type="entry name" value="L_ocin_972_ABC"/>
    <property type="match status" value="1"/>
</dbReference>
<dbReference type="RefSeq" id="WP_172472884.1">
    <property type="nucleotide sequence ID" value="NZ_BLMI01000203.1"/>
</dbReference>
<gene>
    <name evidence="4" type="primary">yxdL_2</name>
    <name evidence="4" type="ORF">IMSAGC017_01692</name>
</gene>
<evidence type="ECO:0000256" key="1">
    <source>
        <dbReference type="ARBA" id="ARBA00022741"/>
    </source>
</evidence>
<evidence type="ECO:0000259" key="3">
    <source>
        <dbReference type="PROSITE" id="PS50893"/>
    </source>
</evidence>
<dbReference type="Pfam" id="PF00005">
    <property type="entry name" value="ABC_tran"/>
    <property type="match status" value="1"/>
</dbReference>
<dbReference type="PROSITE" id="PS00211">
    <property type="entry name" value="ABC_TRANSPORTER_1"/>
    <property type="match status" value="1"/>
</dbReference>
<reference evidence="4 5" key="1">
    <citation type="journal article" date="2020" name="Microbiome">
        <title>Single-cell genomics of uncultured bacteria reveals dietary fiber responders in the mouse gut microbiota.</title>
        <authorList>
            <person name="Chijiiwa R."/>
            <person name="Hosokawa M."/>
            <person name="Kogawa M."/>
            <person name="Nishikawa Y."/>
            <person name="Ide K."/>
            <person name="Sakanashi C."/>
            <person name="Takahashi K."/>
            <person name="Takeyama H."/>
        </authorList>
    </citation>
    <scope>NUCLEOTIDE SEQUENCE [LARGE SCALE GENOMIC DNA]</scope>
    <source>
        <strain evidence="4">IMSAGC_017</strain>
    </source>
</reference>
<comment type="caution">
    <text evidence="4">The sequence shown here is derived from an EMBL/GenBank/DDBJ whole genome shotgun (WGS) entry which is preliminary data.</text>
</comment>
<sequence length="209" mass="23884">MKVIKIINMNKSYQDNIIFDKFNFEVEENTFNVVMGVSGSGKSTLLNIIGLLDKADSGDVILFGEKNIKPFYRKAEKMLREKIGYLFQNFALVENETVEYNLKLALDNIKADKKEKIKEVLKEVQLEGYENKKIYKCSGGEQQRVAIARLLLKQCDLILADEPTGSLDESNREIIIKLLKRMQDSGKTIVVVSHDPVFKDIADQIIYLN</sequence>
<dbReference type="PROSITE" id="PS50893">
    <property type="entry name" value="ABC_TRANSPORTER_2"/>
    <property type="match status" value="1"/>
</dbReference>
<dbReference type="Proteomes" id="UP000490821">
    <property type="component" value="Unassembled WGS sequence"/>
</dbReference>
<dbReference type="SUPFAM" id="SSF52540">
    <property type="entry name" value="P-loop containing nucleoside triphosphate hydrolases"/>
    <property type="match status" value="1"/>
</dbReference>
<keyword evidence="1" id="KW-0547">Nucleotide-binding</keyword>
<dbReference type="InterPro" id="IPR017871">
    <property type="entry name" value="ABC_transporter-like_CS"/>
</dbReference>
<dbReference type="EMBL" id="BLMI01000203">
    <property type="protein sequence ID" value="GFI41647.1"/>
    <property type="molecule type" value="Genomic_DNA"/>
</dbReference>
<dbReference type="InterPro" id="IPR019895">
    <property type="entry name" value="L_ocin_972_ABC"/>
</dbReference>
<feature type="domain" description="ABC transporter" evidence="3">
    <location>
        <begin position="4"/>
        <end position="209"/>
    </location>
</feature>
<keyword evidence="2 4" id="KW-0067">ATP-binding</keyword>
<evidence type="ECO:0000256" key="2">
    <source>
        <dbReference type="ARBA" id="ARBA00022840"/>
    </source>
</evidence>
<dbReference type="AlphaFoldDB" id="A0A829ZCC8"/>
<dbReference type="GO" id="GO:0016887">
    <property type="term" value="F:ATP hydrolysis activity"/>
    <property type="evidence" value="ECO:0007669"/>
    <property type="project" value="InterPro"/>
</dbReference>
<accession>A0A829ZCC8</accession>